<evidence type="ECO:0000256" key="2">
    <source>
        <dbReference type="ARBA" id="ARBA00022692"/>
    </source>
</evidence>
<evidence type="ECO:0000256" key="1">
    <source>
        <dbReference type="ARBA" id="ARBA00004141"/>
    </source>
</evidence>
<sequence>MAWVSAAYCGPALGPLLSGFSVPVMGWRWSLYESIWASAPVGIAMFLFLPETSSPNILLRRAQRIRKLTGNERFMSQSEIDQRNMKFSHVFLDALIKPLEITIKDPAVMFVQVYTAIIYGIYYSFFEVFPSSTPSTTA</sequence>
<dbReference type="Proteomes" id="UP000616885">
    <property type="component" value="Unassembled WGS sequence"/>
</dbReference>
<dbReference type="EMBL" id="JADCTT010000004">
    <property type="protein sequence ID" value="KAF9753633.1"/>
    <property type="molecule type" value="Genomic_DNA"/>
</dbReference>
<dbReference type="GO" id="GO:1990961">
    <property type="term" value="P:xenobiotic detoxification by transmembrane export across the plasma membrane"/>
    <property type="evidence" value="ECO:0007669"/>
    <property type="project" value="TreeGrafter"/>
</dbReference>
<dbReference type="PANTHER" id="PTHR23502:SF23">
    <property type="entry name" value="FLUCONAZOLE RESISTANCE PROTEIN 1"/>
    <property type="match status" value="1"/>
</dbReference>
<evidence type="ECO:0008006" key="8">
    <source>
        <dbReference type="Google" id="ProtNLM"/>
    </source>
</evidence>
<dbReference type="InterPro" id="IPR036259">
    <property type="entry name" value="MFS_trans_sf"/>
</dbReference>
<dbReference type="SUPFAM" id="SSF103473">
    <property type="entry name" value="MFS general substrate transporter"/>
    <property type="match status" value="1"/>
</dbReference>
<proteinExistence type="predicted"/>
<keyword evidence="4 5" id="KW-0472">Membrane</keyword>
<protein>
    <recommendedName>
        <fullName evidence="8">Major facilitator superfamily (MFS) profile domain-containing protein</fullName>
    </recommendedName>
</protein>
<evidence type="ECO:0000313" key="7">
    <source>
        <dbReference type="Proteomes" id="UP000616885"/>
    </source>
</evidence>
<keyword evidence="2 5" id="KW-0812">Transmembrane</keyword>
<comment type="caution">
    <text evidence="6">The sequence shown here is derived from an EMBL/GenBank/DDBJ whole genome shotgun (WGS) entry which is preliminary data.</text>
</comment>
<evidence type="ECO:0000256" key="5">
    <source>
        <dbReference type="SAM" id="Phobius"/>
    </source>
</evidence>
<evidence type="ECO:0000313" key="6">
    <source>
        <dbReference type="EMBL" id="KAF9753633.1"/>
    </source>
</evidence>
<dbReference type="Gene3D" id="1.20.1250.20">
    <property type="entry name" value="MFS general substrate transporter like domains"/>
    <property type="match status" value="1"/>
</dbReference>
<feature type="transmembrane region" description="Helical" evidence="5">
    <location>
        <begin position="35"/>
        <end position="59"/>
    </location>
</feature>
<name>A0A8H7TQU7_BIOOC</name>
<organism evidence="6 7">
    <name type="scientific">Bionectria ochroleuca</name>
    <name type="common">Gliocladium roseum</name>
    <dbReference type="NCBI Taxonomy" id="29856"/>
    <lineage>
        <taxon>Eukaryota</taxon>
        <taxon>Fungi</taxon>
        <taxon>Dikarya</taxon>
        <taxon>Ascomycota</taxon>
        <taxon>Pezizomycotina</taxon>
        <taxon>Sordariomycetes</taxon>
        <taxon>Hypocreomycetidae</taxon>
        <taxon>Hypocreales</taxon>
        <taxon>Bionectriaceae</taxon>
        <taxon>Clonostachys</taxon>
    </lineage>
</organism>
<dbReference type="GO" id="GO:0005886">
    <property type="term" value="C:plasma membrane"/>
    <property type="evidence" value="ECO:0007669"/>
    <property type="project" value="TreeGrafter"/>
</dbReference>
<gene>
    <name evidence="6" type="ORF">IM811_012391</name>
</gene>
<dbReference type="GO" id="GO:0015244">
    <property type="term" value="F:fluconazole transmembrane transporter activity"/>
    <property type="evidence" value="ECO:0007669"/>
    <property type="project" value="TreeGrafter"/>
</dbReference>
<evidence type="ECO:0000256" key="3">
    <source>
        <dbReference type="ARBA" id="ARBA00022989"/>
    </source>
</evidence>
<comment type="subcellular location">
    <subcellularLocation>
        <location evidence="1">Membrane</location>
        <topology evidence="1">Multi-pass membrane protein</topology>
    </subcellularLocation>
</comment>
<evidence type="ECO:0000256" key="4">
    <source>
        <dbReference type="ARBA" id="ARBA00023136"/>
    </source>
</evidence>
<accession>A0A8H7TQU7</accession>
<dbReference type="AlphaFoldDB" id="A0A8H7TQU7"/>
<reference evidence="6" key="1">
    <citation type="submission" date="2020-10" db="EMBL/GenBank/DDBJ databases">
        <title>High-Quality Genome Resource of Clonostachys rosea strain S41 by Oxford Nanopore Long-Read Sequencing.</title>
        <authorList>
            <person name="Wang H."/>
        </authorList>
    </citation>
    <scope>NUCLEOTIDE SEQUENCE</scope>
    <source>
        <strain evidence="6">S41</strain>
    </source>
</reference>
<keyword evidence="3 5" id="KW-1133">Transmembrane helix</keyword>
<dbReference type="PANTHER" id="PTHR23502">
    <property type="entry name" value="MAJOR FACILITATOR SUPERFAMILY"/>
    <property type="match status" value="1"/>
</dbReference>
<feature type="transmembrane region" description="Helical" evidence="5">
    <location>
        <begin position="107"/>
        <end position="125"/>
    </location>
</feature>